<protein>
    <recommendedName>
        <fullName evidence="1">Transposase DDE domain-containing protein</fullName>
    </recommendedName>
</protein>
<evidence type="ECO:0000313" key="3">
    <source>
        <dbReference type="Proteomes" id="UP000263642"/>
    </source>
</evidence>
<name>A0A3D3R0Y9_9PLAN</name>
<evidence type="ECO:0000313" key="2">
    <source>
        <dbReference type="EMBL" id="HCO22475.1"/>
    </source>
</evidence>
<feature type="domain" description="Transposase DDE" evidence="1">
    <location>
        <begin position="122"/>
        <end position="204"/>
    </location>
</feature>
<dbReference type="PANTHER" id="PTHR33803:SF3">
    <property type="entry name" value="BLL1974 PROTEIN"/>
    <property type="match status" value="1"/>
</dbReference>
<dbReference type="Proteomes" id="UP000263642">
    <property type="component" value="Unassembled WGS sequence"/>
</dbReference>
<comment type="caution">
    <text evidence="2">The sequence shown here is derived from an EMBL/GenBank/DDBJ whole genome shotgun (WGS) entry which is preliminary data.</text>
</comment>
<gene>
    <name evidence="2" type="ORF">DIT97_05205</name>
</gene>
<sequence length="237" mass="26976">MRNRLRKLKTWLGRVIRDIRRKVPQPDAALEELLSRCERVHAQQQQNQHKIYSLHEPEVKCISKGKAHKRYEFGQKISVTSTSRHNWIVGINLCRGNPYNGHTLKQAIATTEQITQVGVTDCFVDKGYRGHDYAGLAQVHTVGSSTRKLTRTQKKRSKRRSAVEPKIGYLKSDNRMGRCFLRGLMGDEINAVLAAAGSNLQKLLRAIAPTLILWLWSGLKTRFGEMYSSQRLAPAPF</sequence>
<dbReference type="InterPro" id="IPR025668">
    <property type="entry name" value="Tnp_DDE_dom"/>
</dbReference>
<evidence type="ECO:0000259" key="1">
    <source>
        <dbReference type="Pfam" id="PF13751"/>
    </source>
</evidence>
<accession>A0A3D3R0Y9</accession>
<dbReference type="PANTHER" id="PTHR33803">
    <property type="entry name" value="IS1478 TRANSPOSASE"/>
    <property type="match status" value="1"/>
</dbReference>
<dbReference type="EMBL" id="DQAY01000033">
    <property type="protein sequence ID" value="HCO22475.1"/>
    <property type="molecule type" value="Genomic_DNA"/>
</dbReference>
<organism evidence="2 3">
    <name type="scientific">Gimesia maris</name>
    <dbReference type="NCBI Taxonomy" id="122"/>
    <lineage>
        <taxon>Bacteria</taxon>
        <taxon>Pseudomonadati</taxon>
        <taxon>Planctomycetota</taxon>
        <taxon>Planctomycetia</taxon>
        <taxon>Planctomycetales</taxon>
        <taxon>Planctomycetaceae</taxon>
        <taxon>Gimesia</taxon>
    </lineage>
</organism>
<proteinExistence type="predicted"/>
<dbReference type="AlphaFoldDB" id="A0A3D3R0Y9"/>
<dbReference type="Pfam" id="PF13751">
    <property type="entry name" value="DDE_Tnp_1_6"/>
    <property type="match status" value="1"/>
</dbReference>
<reference evidence="2 3" key="1">
    <citation type="journal article" date="2018" name="Nat. Biotechnol.">
        <title>A standardized bacterial taxonomy based on genome phylogeny substantially revises the tree of life.</title>
        <authorList>
            <person name="Parks D.H."/>
            <person name="Chuvochina M."/>
            <person name="Waite D.W."/>
            <person name="Rinke C."/>
            <person name="Skarshewski A."/>
            <person name="Chaumeil P.A."/>
            <person name="Hugenholtz P."/>
        </authorList>
    </citation>
    <scope>NUCLEOTIDE SEQUENCE [LARGE SCALE GENOMIC DNA]</scope>
    <source>
        <strain evidence="2">UBA9375</strain>
    </source>
</reference>